<dbReference type="GeneID" id="49786891"/>
<gene>
    <name evidence="2" type="ordered locus">YpsIP31758_3001</name>
</gene>
<protein>
    <recommendedName>
        <fullName evidence="4">Beta-lactamase fold Zn-dependent hydrolase</fullName>
    </recommendedName>
</protein>
<dbReference type="Proteomes" id="UP000002412">
    <property type="component" value="Chromosome"/>
</dbReference>
<keyword evidence="1" id="KW-0472">Membrane</keyword>
<keyword evidence="1" id="KW-0812">Transmembrane</keyword>
<feature type="transmembrane region" description="Helical" evidence="1">
    <location>
        <begin position="105"/>
        <end position="128"/>
    </location>
</feature>
<feature type="transmembrane region" description="Helical" evidence="1">
    <location>
        <begin position="21"/>
        <end position="54"/>
    </location>
</feature>
<dbReference type="HOGENOM" id="CLU_157345_0_0_6"/>
<dbReference type="EMBL" id="CP000720">
    <property type="protein sequence ID" value="ABS47577.1"/>
    <property type="molecule type" value="Genomic_DNA"/>
</dbReference>
<accession>A0A0U1QY16</accession>
<dbReference type="KEGG" id="ypi:YpsIP31758_3001"/>
<dbReference type="AlphaFoldDB" id="A0A0U1QY16"/>
<name>A0A0U1QY16_YERP3</name>
<evidence type="ECO:0008006" key="4">
    <source>
        <dbReference type="Google" id="ProtNLM"/>
    </source>
</evidence>
<evidence type="ECO:0000313" key="2">
    <source>
        <dbReference type="EMBL" id="ABS47577.1"/>
    </source>
</evidence>
<keyword evidence="1" id="KW-1133">Transmembrane helix</keyword>
<sequence length="134" mass="15637">MPDIALTNRIVKIHLSSWRYFALLTLPPLVLAFNLLYSFASLVLLMLFLVTHYYCWRLWLDERLFTLLNKESSLAEFDEGMAQLWIAKSGATRTLTERWCGVRGLFYRAMFSLIALWLTSLSSVLYLITMISRC</sequence>
<organism evidence="2 3">
    <name type="scientific">Yersinia pseudotuberculosis serotype O:1b (strain IP 31758)</name>
    <dbReference type="NCBI Taxonomy" id="349747"/>
    <lineage>
        <taxon>Bacteria</taxon>
        <taxon>Pseudomonadati</taxon>
        <taxon>Pseudomonadota</taxon>
        <taxon>Gammaproteobacteria</taxon>
        <taxon>Enterobacterales</taxon>
        <taxon>Yersiniaceae</taxon>
        <taxon>Yersinia</taxon>
    </lineage>
</organism>
<reference evidence="2 3" key="1">
    <citation type="journal article" date="2007" name="PLoS Genet.">
        <title>The complete genome sequence of Yersinia pseudotuberculosis IP31758, the causative agent of Far East scarlet-like fever.</title>
        <authorList>
            <person name="Eppinger M."/>
            <person name="Rosovitz M.J."/>
            <person name="Fricke W.F."/>
            <person name="Rasko D.A."/>
            <person name="Kokorina G."/>
            <person name="Fayolle C."/>
            <person name="Lindler L.E."/>
            <person name="Carniel E."/>
            <person name="Ravel J."/>
        </authorList>
    </citation>
    <scope>NUCLEOTIDE SEQUENCE [LARGE SCALE GENOMIC DNA]</scope>
    <source>
        <strain evidence="2 3">IP 31758</strain>
    </source>
</reference>
<evidence type="ECO:0000313" key="3">
    <source>
        <dbReference type="Proteomes" id="UP000002412"/>
    </source>
</evidence>
<dbReference type="RefSeq" id="WP_012105548.1">
    <property type="nucleotide sequence ID" value="NC_009708.1"/>
</dbReference>
<evidence type="ECO:0000256" key="1">
    <source>
        <dbReference type="SAM" id="Phobius"/>
    </source>
</evidence>
<proteinExistence type="predicted"/>